<keyword evidence="1" id="KW-0732">Signal</keyword>
<dbReference type="KEGG" id="fhw:RN87_04430"/>
<dbReference type="Proteomes" id="UP000063275">
    <property type="component" value="Chromosome"/>
</dbReference>
<evidence type="ECO:0008006" key="4">
    <source>
        <dbReference type="Google" id="ProtNLM"/>
    </source>
</evidence>
<organism evidence="2">
    <name type="scientific">Fusobacterium hwasookii ChDC F174</name>
    <dbReference type="NCBI Taxonomy" id="1307442"/>
    <lineage>
        <taxon>Bacteria</taxon>
        <taxon>Fusobacteriati</taxon>
        <taxon>Fusobacteriota</taxon>
        <taxon>Fusobacteriia</taxon>
        <taxon>Fusobacteriales</taxon>
        <taxon>Fusobacteriaceae</taxon>
        <taxon>Fusobacterium</taxon>
    </lineage>
</organism>
<dbReference type="SUPFAM" id="SSF82185">
    <property type="entry name" value="Histone H3 K4-specific methyltransferase SET7/9 N-terminal domain"/>
    <property type="match status" value="1"/>
</dbReference>
<evidence type="ECO:0000256" key="1">
    <source>
        <dbReference type="SAM" id="SignalP"/>
    </source>
</evidence>
<reference evidence="2 3" key="1">
    <citation type="submission" date="2015-11" db="EMBL/GenBank/DDBJ databases">
        <authorList>
            <person name="Zhang Y."/>
            <person name="Guo Z."/>
        </authorList>
    </citation>
    <scope>NUCLEOTIDE SEQUENCE [LARGE SCALE GENOMIC DNA]</scope>
    <source>
        <strain evidence="2 3">ChDC F174</strain>
    </source>
</reference>
<evidence type="ECO:0000313" key="2">
    <source>
        <dbReference type="EMBL" id="ALQ39789.1"/>
    </source>
</evidence>
<feature type="chain" id="PRO_5006608745" description="Phophatidylinositol-4-phosphate 5-kinase" evidence="1">
    <location>
        <begin position="23"/>
        <end position="264"/>
    </location>
</feature>
<gene>
    <name evidence="2" type="ORF">RN87_04430</name>
</gene>
<proteinExistence type="predicted"/>
<dbReference type="EMBL" id="CP013331">
    <property type="protein sequence ID" value="ALQ39789.1"/>
    <property type="molecule type" value="Genomic_DNA"/>
</dbReference>
<dbReference type="RefSeq" id="WP_029493750.1">
    <property type="nucleotide sequence ID" value="NZ_ATKF01000103.1"/>
</dbReference>
<dbReference type="Gene3D" id="3.90.930.1">
    <property type="match status" value="1"/>
</dbReference>
<feature type="signal peptide" evidence="1">
    <location>
        <begin position="1"/>
        <end position="22"/>
    </location>
</feature>
<evidence type="ECO:0000313" key="3">
    <source>
        <dbReference type="Proteomes" id="UP000063275"/>
    </source>
</evidence>
<name>A0A0S2ZLG2_9FUSO</name>
<dbReference type="AlphaFoldDB" id="A0A0S2ZLG2"/>
<accession>A0A0S2ZLG2</accession>
<sequence>MKRKNLFLILLMFLLYSVISFADNVKDITKYLEATMKNKGELNFVLKYEKSDNSISTYTEDGKFIYKNISLSDTDTLEYSNGVKIKISERNGKLKPFIEANISNGEAIIRAEYILKKPIDLKKIAKNGINMNLIENVELDNIVSAKSQIQILSQIKSTTELKNRISTTKIYSMSGEFLRYTVYKYGKTFTEGVVEEYAPNGEVLTINEIKDGVLNGEAKFYEGSKLRGIAHYKNNILDGEALEFNEKGEVIRRWYYKDGVEIKK</sequence>
<dbReference type="OrthoDB" id="95078at2"/>
<protein>
    <recommendedName>
        <fullName evidence="4">Phophatidylinositol-4-phosphate 5-kinase</fullName>
    </recommendedName>
</protein>